<accession>A0ABT2RM91</accession>
<keyword evidence="2" id="KW-1185">Reference proteome</keyword>
<sequence length="87" mass="10073">MITIFNRKELITVYSMQSQAKMRDILTENGIDYKIRVVNRKSPSPMAAGSRAHTGTFGENLAMEYEYIFYVKREDVARASHLVSRIR</sequence>
<protein>
    <recommendedName>
        <fullName evidence="3">DUF2007 domain-containing protein</fullName>
    </recommendedName>
</protein>
<dbReference type="Proteomes" id="UP001652431">
    <property type="component" value="Unassembled WGS sequence"/>
</dbReference>
<reference evidence="1 2" key="1">
    <citation type="journal article" date="2021" name="ISME Commun">
        <title>Automated analysis of genomic sequences facilitates high-throughput and comprehensive description of bacteria.</title>
        <authorList>
            <person name="Hitch T.C.A."/>
        </authorList>
    </citation>
    <scope>NUCLEOTIDE SEQUENCE [LARGE SCALE GENOMIC DNA]</scope>
    <source>
        <strain evidence="1 2">Sanger_03</strain>
    </source>
</reference>
<name>A0ABT2RM91_9FIRM</name>
<evidence type="ECO:0000313" key="2">
    <source>
        <dbReference type="Proteomes" id="UP001652431"/>
    </source>
</evidence>
<gene>
    <name evidence="1" type="ORF">OCV99_08170</name>
</gene>
<dbReference type="RefSeq" id="WP_158369600.1">
    <property type="nucleotide sequence ID" value="NZ_JAOQJU010000007.1"/>
</dbReference>
<dbReference type="EMBL" id="JAOQJU010000007">
    <property type="protein sequence ID" value="MCU6686522.1"/>
    <property type="molecule type" value="Genomic_DNA"/>
</dbReference>
<proteinExistence type="predicted"/>
<evidence type="ECO:0000313" key="1">
    <source>
        <dbReference type="EMBL" id="MCU6686522.1"/>
    </source>
</evidence>
<evidence type="ECO:0008006" key="3">
    <source>
        <dbReference type="Google" id="ProtNLM"/>
    </source>
</evidence>
<organism evidence="1 2">
    <name type="scientific">Dorea acetigenes</name>
    <dbReference type="NCBI Taxonomy" id="2981787"/>
    <lineage>
        <taxon>Bacteria</taxon>
        <taxon>Bacillati</taxon>
        <taxon>Bacillota</taxon>
        <taxon>Clostridia</taxon>
        <taxon>Lachnospirales</taxon>
        <taxon>Lachnospiraceae</taxon>
        <taxon>Dorea</taxon>
    </lineage>
</organism>
<comment type="caution">
    <text evidence="1">The sequence shown here is derived from an EMBL/GenBank/DDBJ whole genome shotgun (WGS) entry which is preliminary data.</text>
</comment>